<evidence type="ECO:0000256" key="1">
    <source>
        <dbReference type="SAM" id="MobiDB-lite"/>
    </source>
</evidence>
<dbReference type="Proteomes" id="UP000030475">
    <property type="component" value="Unassembled WGS sequence"/>
</dbReference>
<feature type="compositionally biased region" description="Low complexity" evidence="1">
    <location>
        <begin position="96"/>
        <end position="107"/>
    </location>
</feature>
<proteinExistence type="predicted"/>
<sequence length="247" mass="26479">MALLTSFDAINPRMPQVVWREAMLGKLPVKWACRVSRRPEILDRQHRDWYHGNVYLREHVAEYADALFPLQGHPQARHCQLSRTFWSSASPKAAPVAQPAAPATSPARLPQIAPAGPASTPIAAPVSTPDSVSAMALVASAAAPTAPPMRSATWRGSVRADWHFGQELRPSSARDAVSAPKRGGAPACGRGSSGSQAPSSLSNGRRGERSCMCSSRPTNFPGVLAQAHRREYASCEDDRVGDQVVEG</sequence>
<evidence type="ECO:0000313" key="2">
    <source>
        <dbReference type="EMBL" id="KGX07754.1"/>
    </source>
</evidence>
<organism evidence="2 3">
    <name type="scientific">Burkholderia pseudomallei</name>
    <name type="common">Pseudomonas pseudomallei</name>
    <dbReference type="NCBI Taxonomy" id="28450"/>
    <lineage>
        <taxon>Bacteria</taxon>
        <taxon>Pseudomonadati</taxon>
        <taxon>Pseudomonadota</taxon>
        <taxon>Betaproteobacteria</taxon>
        <taxon>Burkholderiales</taxon>
        <taxon>Burkholderiaceae</taxon>
        <taxon>Burkholderia</taxon>
        <taxon>pseudomallei group</taxon>
    </lineage>
</organism>
<feature type="compositionally biased region" description="Low complexity" evidence="1">
    <location>
        <begin position="189"/>
        <end position="204"/>
    </location>
</feature>
<accession>A0AA40JCA7</accession>
<reference evidence="2 3" key="1">
    <citation type="submission" date="2014-08" db="EMBL/GenBank/DDBJ databases">
        <authorList>
            <person name="Bunnell A."/>
            <person name="Chain P.S."/>
            <person name="Chertkov O."/>
            <person name="Currie B.J."/>
            <person name="Daligault H.E."/>
            <person name="Davenport K.W."/>
            <person name="Davis C."/>
            <person name="Gleasner C.D."/>
            <person name="Johnson S.L."/>
            <person name="Kaestli M."/>
            <person name="Koren S."/>
            <person name="Kunde Y.A."/>
            <person name="Mayo M."/>
            <person name="McMurry K.K."/>
            <person name="Price E.P."/>
            <person name="Reitenga K.G."/>
            <person name="Robison R."/>
            <person name="Rosovitz M.J."/>
            <person name="Sarovich D.S."/>
            <person name="Teshima H."/>
        </authorList>
    </citation>
    <scope>NUCLEOTIDE SEQUENCE [LARGE SCALE GENOMIC DNA]</scope>
    <source>
        <strain evidence="2 3">MSHR44</strain>
    </source>
</reference>
<evidence type="ECO:0000313" key="3">
    <source>
        <dbReference type="Proteomes" id="UP000030475"/>
    </source>
</evidence>
<comment type="caution">
    <text evidence="2">The sequence shown here is derived from an EMBL/GenBank/DDBJ whole genome shotgun (WGS) entry which is preliminary data.</text>
</comment>
<gene>
    <name evidence="2" type="ORF">Y036_1650</name>
</gene>
<dbReference type="EMBL" id="JQIM01000010">
    <property type="protein sequence ID" value="KGX07754.1"/>
    <property type="molecule type" value="Genomic_DNA"/>
</dbReference>
<feature type="region of interest" description="Disordered" evidence="1">
    <location>
        <begin position="166"/>
        <end position="220"/>
    </location>
</feature>
<name>A0AA40JCA7_BURPE</name>
<protein>
    <submittedName>
        <fullName evidence="2">Uncharacterized protein</fullName>
    </submittedName>
</protein>
<dbReference type="AlphaFoldDB" id="A0AA40JCA7"/>
<feature type="region of interest" description="Disordered" evidence="1">
    <location>
        <begin position="96"/>
        <end position="124"/>
    </location>
</feature>